<gene>
    <name evidence="3" type="ORF">CLV78_102522</name>
</gene>
<dbReference type="AlphaFoldDB" id="A0A2T0RW04"/>
<dbReference type="GO" id="GO:0003677">
    <property type="term" value="F:DNA binding"/>
    <property type="evidence" value="ECO:0007669"/>
    <property type="project" value="InterPro"/>
</dbReference>
<dbReference type="SMART" id="SM00530">
    <property type="entry name" value="HTH_XRE"/>
    <property type="match status" value="1"/>
</dbReference>
<feature type="coiled-coil region" evidence="1">
    <location>
        <begin position="95"/>
        <end position="129"/>
    </location>
</feature>
<accession>A0A2T0RW04</accession>
<dbReference type="RefSeq" id="WP_106204250.1">
    <property type="nucleotide sequence ID" value="NZ_PVTD01000002.1"/>
</dbReference>
<proteinExistence type="predicted"/>
<dbReference type="Pfam" id="PF01381">
    <property type="entry name" value="HTH_3"/>
    <property type="match status" value="1"/>
</dbReference>
<comment type="caution">
    <text evidence="3">The sequence shown here is derived from an EMBL/GenBank/DDBJ whole genome shotgun (WGS) entry which is preliminary data.</text>
</comment>
<name>A0A2T0RW04_9RHOB</name>
<organism evidence="3 4">
    <name type="scientific">Aliiruegeria haliotis</name>
    <dbReference type="NCBI Taxonomy" id="1280846"/>
    <lineage>
        <taxon>Bacteria</taxon>
        <taxon>Pseudomonadati</taxon>
        <taxon>Pseudomonadota</taxon>
        <taxon>Alphaproteobacteria</taxon>
        <taxon>Rhodobacterales</taxon>
        <taxon>Roseobacteraceae</taxon>
        <taxon>Aliiruegeria</taxon>
    </lineage>
</organism>
<feature type="domain" description="HTH cro/C1-type" evidence="2">
    <location>
        <begin position="19"/>
        <end position="73"/>
    </location>
</feature>
<dbReference type="Gene3D" id="1.10.260.40">
    <property type="entry name" value="lambda repressor-like DNA-binding domains"/>
    <property type="match status" value="1"/>
</dbReference>
<sequence length="133" mass="14666">MEDNSDWFGAETATFGDRVAGAREAVGLDQPGLAKRLGVKVKTVRAWENDLSEPRANKLQMLSGILGVSLTWLLNGEGDGLEAPSEEPDSLVPEIRLLLLEMRQIRSEVDDAAERLARVEKRLRTALLEAPEK</sequence>
<reference evidence="3 4" key="1">
    <citation type="submission" date="2018-03" db="EMBL/GenBank/DDBJ databases">
        <title>Genomic Encyclopedia of Archaeal and Bacterial Type Strains, Phase II (KMG-II): from individual species to whole genera.</title>
        <authorList>
            <person name="Goeker M."/>
        </authorList>
    </citation>
    <scope>NUCLEOTIDE SEQUENCE [LARGE SCALE GENOMIC DNA]</scope>
    <source>
        <strain evidence="3 4">DSM 29328</strain>
    </source>
</reference>
<evidence type="ECO:0000256" key="1">
    <source>
        <dbReference type="SAM" id="Coils"/>
    </source>
</evidence>
<dbReference type="SUPFAM" id="SSF47413">
    <property type="entry name" value="lambda repressor-like DNA-binding domains"/>
    <property type="match status" value="1"/>
</dbReference>
<dbReference type="InterPro" id="IPR010982">
    <property type="entry name" value="Lambda_DNA-bd_dom_sf"/>
</dbReference>
<keyword evidence="4" id="KW-1185">Reference proteome</keyword>
<dbReference type="EMBL" id="PVTD01000002">
    <property type="protein sequence ID" value="PRY25344.1"/>
    <property type="molecule type" value="Genomic_DNA"/>
</dbReference>
<dbReference type="Proteomes" id="UP000239480">
    <property type="component" value="Unassembled WGS sequence"/>
</dbReference>
<evidence type="ECO:0000313" key="4">
    <source>
        <dbReference type="Proteomes" id="UP000239480"/>
    </source>
</evidence>
<dbReference type="OrthoDB" id="5659783at2"/>
<evidence type="ECO:0000313" key="3">
    <source>
        <dbReference type="EMBL" id="PRY25344.1"/>
    </source>
</evidence>
<evidence type="ECO:0000259" key="2">
    <source>
        <dbReference type="PROSITE" id="PS50943"/>
    </source>
</evidence>
<dbReference type="InterPro" id="IPR001387">
    <property type="entry name" value="Cro/C1-type_HTH"/>
</dbReference>
<keyword evidence="1" id="KW-0175">Coiled coil</keyword>
<dbReference type="PROSITE" id="PS50943">
    <property type="entry name" value="HTH_CROC1"/>
    <property type="match status" value="1"/>
</dbReference>
<dbReference type="CDD" id="cd00093">
    <property type="entry name" value="HTH_XRE"/>
    <property type="match status" value="1"/>
</dbReference>
<protein>
    <submittedName>
        <fullName evidence="3">Helix-turn-helix protein</fullName>
    </submittedName>
</protein>